<comment type="similarity">
    <text evidence="1">Belongs to the YoeB family.</text>
</comment>
<keyword evidence="3" id="KW-0540">Nuclease</keyword>
<dbReference type="InterPro" id="IPR035093">
    <property type="entry name" value="RelE/ParE_toxin_dom_sf"/>
</dbReference>
<reference evidence="7 8" key="1">
    <citation type="submission" date="2016-11" db="EMBL/GenBank/DDBJ databases">
        <authorList>
            <person name="Jaros S."/>
            <person name="Januszkiewicz K."/>
            <person name="Wedrychowicz H."/>
        </authorList>
    </citation>
    <scope>NUCLEOTIDE SEQUENCE [LARGE SCALE GENOMIC DNA]</scope>
    <source>
        <strain evidence="7 8">DSM 27063</strain>
    </source>
</reference>
<accession>A0A1M6JB60</accession>
<dbReference type="AlphaFoldDB" id="A0A1M6JB60"/>
<dbReference type="PANTHER" id="PTHR38039:SF1">
    <property type="entry name" value="TOXIN YOEB"/>
    <property type="match status" value="1"/>
</dbReference>
<dbReference type="NCBIfam" id="TIGR02116">
    <property type="entry name" value="toxin_Txe_YoeB"/>
    <property type="match status" value="1"/>
</dbReference>
<dbReference type="Gene3D" id="3.30.2310.20">
    <property type="entry name" value="RelE-like"/>
    <property type="match status" value="1"/>
</dbReference>
<dbReference type="PANTHER" id="PTHR38039">
    <property type="entry name" value="TOXIN YOEB"/>
    <property type="match status" value="1"/>
</dbReference>
<keyword evidence="2" id="KW-1277">Toxin-antitoxin system</keyword>
<dbReference type="OrthoDB" id="9801102at2"/>
<dbReference type="Pfam" id="PF06769">
    <property type="entry name" value="YoeB_toxin"/>
    <property type="match status" value="1"/>
</dbReference>
<gene>
    <name evidence="7" type="ORF">SAMN05444280_11972</name>
</gene>
<name>A0A1M6JB60_9BACT</name>
<dbReference type="EMBL" id="FQZE01000019">
    <property type="protein sequence ID" value="SHJ43948.1"/>
    <property type="molecule type" value="Genomic_DNA"/>
</dbReference>
<dbReference type="STRING" id="1168035.SAMN05444280_11972"/>
<dbReference type="RefSeq" id="WP_073170073.1">
    <property type="nucleotide sequence ID" value="NZ_FQZE01000019.1"/>
</dbReference>
<keyword evidence="5" id="KW-0378">Hydrolase</keyword>
<protein>
    <recommendedName>
        <fullName evidence="6">Putative mRNA interferase YoeB</fullName>
    </recommendedName>
</protein>
<organism evidence="7 8">
    <name type="scientific">Tangfeifania diversioriginum</name>
    <dbReference type="NCBI Taxonomy" id="1168035"/>
    <lineage>
        <taxon>Bacteria</taxon>
        <taxon>Pseudomonadati</taxon>
        <taxon>Bacteroidota</taxon>
        <taxon>Bacteroidia</taxon>
        <taxon>Marinilabiliales</taxon>
        <taxon>Prolixibacteraceae</taxon>
        <taxon>Tangfeifania</taxon>
    </lineage>
</organism>
<sequence>MRNITFTPGAYSDYIAWLKTDKKLFIKITNLIREAAKNPGKGIGKPELLKRDYSGHWARRINKEHRLVYKATEEIVKIVSCKYHYK</sequence>
<evidence type="ECO:0000256" key="4">
    <source>
        <dbReference type="ARBA" id="ARBA00022759"/>
    </source>
</evidence>
<evidence type="ECO:0000256" key="1">
    <source>
        <dbReference type="ARBA" id="ARBA00008172"/>
    </source>
</evidence>
<dbReference type="Proteomes" id="UP000184050">
    <property type="component" value="Unassembled WGS sequence"/>
</dbReference>
<evidence type="ECO:0000256" key="2">
    <source>
        <dbReference type="ARBA" id="ARBA00022649"/>
    </source>
</evidence>
<proteinExistence type="inferred from homology"/>
<dbReference type="GO" id="GO:0045892">
    <property type="term" value="P:negative regulation of DNA-templated transcription"/>
    <property type="evidence" value="ECO:0007669"/>
    <property type="project" value="TreeGrafter"/>
</dbReference>
<keyword evidence="8" id="KW-1185">Reference proteome</keyword>
<dbReference type="SUPFAM" id="SSF143011">
    <property type="entry name" value="RelE-like"/>
    <property type="match status" value="1"/>
</dbReference>
<evidence type="ECO:0000256" key="5">
    <source>
        <dbReference type="ARBA" id="ARBA00022801"/>
    </source>
</evidence>
<evidence type="ECO:0000256" key="3">
    <source>
        <dbReference type="ARBA" id="ARBA00022722"/>
    </source>
</evidence>
<dbReference type="InterPro" id="IPR009614">
    <property type="entry name" value="YoeB_toxin"/>
</dbReference>
<dbReference type="GO" id="GO:0016787">
    <property type="term" value="F:hydrolase activity"/>
    <property type="evidence" value="ECO:0007669"/>
    <property type="project" value="UniProtKB-KW"/>
</dbReference>
<dbReference type="GO" id="GO:0004519">
    <property type="term" value="F:endonuclease activity"/>
    <property type="evidence" value="ECO:0007669"/>
    <property type="project" value="UniProtKB-KW"/>
</dbReference>
<keyword evidence="4" id="KW-0255">Endonuclease</keyword>
<evidence type="ECO:0000313" key="8">
    <source>
        <dbReference type="Proteomes" id="UP000184050"/>
    </source>
</evidence>
<evidence type="ECO:0000256" key="6">
    <source>
        <dbReference type="ARBA" id="ARBA00030388"/>
    </source>
</evidence>
<dbReference type="GO" id="GO:0006401">
    <property type="term" value="P:RNA catabolic process"/>
    <property type="evidence" value="ECO:0007669"/>
    <property type="project" value="InterPro"/>
</dbReference>
<evidence type="ECO:0000313" key="7">
    <source>
        <dbReference type="EMBL" id="SHJ43948.1"/>
    </source>
</evidence>